<evidence type="ECO:0000313" key="5">
    <source>
        <dbReference type="Proteomes" id="UP001302745"/>
    </source>
</evidence>
<feature type="domain" description="C2H2-type" evidence="3">
    <location>
        <begin position="117"/>
        <end position="147"/>
    </location>
</feature>
<keyword evidence="1" id="KW-0479">Metal-binding</keyword>
<evidence type="ECO:0000256" key="2">
    <source>
        <dbReference type="SAM" id="MobiDB-lite"/>
    </source>
</evidence>
<dbReference type="PROSITE" id="PS50157">
    <property type="entry name" value="ZINC_FINGER_C2H2_2"/>
    <property type="match status" value="2"/>
</dbReference>
<name>A0AAN6VFK2_9PEZI</name>
<feature type="domain" description="C2H2-type" evidence="3">
    <location>
        <begin position="80"/>
        <end position="110"/>
    </location>
</feature>
<evidence type="ECO:0000313" key="4">
    <source>
        <dbReference type="EMBL" id="KAK4150154.1"/>
    </source>
</evidence>
<dbReference type="AlphaFoldDB" id="A0AAN6VFK2"/>
<organism evidence="4 5">
    <name type="scientific">Chaetomidium leptoderma</name>
    <dbReference type="NCBI Taxonomy" id="669021"/>
    <lineage>
        <taxon>Eukaryota</taxon>
        <taxon>Fungi</taxon>
        <taxon>Dikarya</taxon>
        <taxon>Ascomycota</taxon>
        <taxon>Pezizomycotina</taxon>
        <taxon>Sordariomycetes</taxon>
        <taxon>Sordariomycetidae</taxon>
        <taxon>Sordariales</taxon>
        <taxon>Chaetomiaceae</taxon>
        <taxon>Chaetomidium</taxon>
    </lineage>
</organism>
<protein>
    <recommendedName>
        <fullName evidence="3">C2H2-type domain-containing protein</fullName>
    </recommendedName>
</protein>
<evidence type="ECO:0000259" key="3">
    <source>
        <dbReference type="PROSITE" id="PS50157"/>
    </source>
</evidence>
<dbReference type="SUPFAM" id="SSF57667">
    <property type="entry name" value="beta-beta-alpha zinc fingers"/>
    <property type="match status" value="1"/>
</dbReference>
<feature type="compositionally biased region" description="Basic residues" evidence="2">
    <location>
        <begin position="139"/>
        <end position="155"/>
    </location>
</feature>
<sequence>MNLTDFDLNSCDIPEPELESMPGTTSPSSFGGPAWAPSTEEFGPTSPTATWETPWLSPNMTMEQDKPRRIREWRKIIKPEQCPECDMSFPYQTELRKHIAARHKHIAVRHKVPTELYVCTYPRCQKTYPRKDNFLRHLTRRHGRPKMERRSRRRRVEVEDEYGD</sequence>
<accession>A0AAN6VFK2</accession>
<comment type="caution">
    <text evidence="4">The sequence shown here is derived from an EMBL/GenBank/DDBJ whole genome shotgun (WGS) entry which is preliminary data.</text>
</comment>
<evidence type="ECO:0000256" key="1">
    <source>
        <dbReference type="PROSITE-ProRule" id="PRU00042"/>
    </source>
</evidence>
<dbReference type="PROSITE" id="PS00028">
    <property type="entry name" value="ZINC_FINGER_C2H2_1"/>
    <property type="match status" value="2"/>
</dbReference>
<dbReference type="InterPro" id="IPR013087">
    <property type="entry name" value="Znf_C2H2_type"/>
</dbReference>
<feature type="region of interest" description="Disordered" evidence="2">
    <location>
        <begin position="139"/>
        <end position="164"/>
    </location>
</feature>
<dbReference type="InterPro" id="IPR036236">
    <property type="entry name" value="Znf_C2H2_sf"/>
</dbReference>
<dbReference type="SMART" id="SM00355">
    <property type="entry name" value="ZnF_C2H2"/>
    <property type="match status" value="2"/>
</dbReference>
<feature type="compositionally biased region" description="Polar residues" evidence="2">
    <location>
        <begin position="45"/>
        <end position="62"/>
    </location>
</feature>
<feature type="region of interest" description="Disordered" evidence="2">
    <location>
        <begin position="1"/>
        <end position="67"/>
    </location>
</feature>
<dbReference type="Pfam" id="PF00096">
    <property type="entry name" value="zf-C2H2"/>
    <property type="match status" value="2"/>
</dbReference>
<keyword evidence="1" id="KW-0863">Zinc-finger</keyword>
<dbReference type="Proteomes" id="UP001302745">
    <property type="component" value="Unassembled WGS sequence"/>
</dbReference>
<keyword evidence="1" id="KW-0862">Zinc</keyword>
<dbReference type="EMBL" id="MU857092">
    <property type="protein sequence ID" value="KAK4150154.1"/>
    <property type="molecule type" value="Genomic_DNA"/>
</dbReference>
<dbReference type="GO" id="GO:0008270">
    <property type="term" value="F:zinc ion binding"/>
    <property type="evidence" value="ECO:0007669"/>
    <property type="project" value="UniProtKB-KW"/>
</dbReference>
<reference evidence="4" key="2">
    <citation type="submission" date="2023-05" db="EMBL/GenBank/DDBJ databases">
        <authorList>
            <consortium name="Lawrence Berkeley National Laboratory"/>
            <person name="Steindorff A."/>
            <person name="Hensen N."/>
            <person name="Bonometti L."/>
            <person name="Westerberg I."/>
            <person name="Brannstrom I.O."/>
            <person name="Guillou S."/>
            <person name="Cros-Aarteil S."/>
            <person name="Calhoun S."/>
            <person name="Haridas S."/>
            <person name="Kuo A."/>
            <person name="Mondo S."/>
            <person name="Pangilinan J."/>
            <person name="Riley R."/>
            <person name="Labutti K."/>
            <person name="Andreopoulos B."/>
            <person name="Lipzen A."/>
            <person name="Chen C."/>
            <person name="Yanf M."/>
            <person name="Daum C."/>
            <person name="Ng V."/>
            <person name="Clum A."/>
            <person name="Ohm R."/>
            <person name="Martin F."/>
            <person name="Silar P."/>
            <person name="Natvig D."/>
            <person name="Lalanne C."/>
            <person name="Gautier V."/>
            <person name="Ament-Velasquez S.L."/>
            <person name="Kruys A."/>
            <person name="Hutchinson M.I."/>
            <person name="Powell A.J."/>
            <person name="Barry K."/>
            <person name="Miller A.N."/>
            <person name="Grigoriev I.V."/>
            <person name="Debuchy R."/>
            <person name="Gladieux P."/>
            <person name="Thoren M.H."/>
            <person name="Johannesson H."/>
        </authorList>
    </citation>
    <scope>NUCLEOTIDE SEQUENCE</scope>
    <source>
        <strain evidence="4">CBS 538.74</strain>
    </source>
</reference>
<dbReference type="Gene3D" id="3.30.160.60">
    <property type="entry name" value="Classic Zinc Finger"/>
    <property type="match status" value="1"/>
</dbReference>
<reference evidence="4" key="1">
    <citation type="journal article" date="2023" name="Mol. Phylogenet. Evol.">
        <title>Genome-scale phylogeny and comparative genomics of the fungal order Sordariales.</title>
        <authorList>
            <person name="Hensen N."/>
            <person name="Bonometti L."/>
            <person name="Westerberg I."/>
            <person name="Brannstrom I.O."/>
            <person name="Guillou S."/>
            <person name="Cros-Aarteil S."/>
            <person name="Calhoun S."/>
            <person name="Haridas S."/>
            <person name="Kuo A."/>
            <person name="Mondo S."/>
            <person name="Pangilinan J."/>
            <person name="Riley R."/>
            <person name="LaButti K."/>
            <person name="Andreopoulos B."/>
            <person name="Lipzen A."/>
            <person name="Chen C."/>
            <person name="Yan M."/>
            <person name="Daum C."/>
            <person name="Ng V."/>
            <person name="Clum A."/>
            <person name="Steindorff A."/>
            <person name="Ohm R.A."/>
            <person name="Martin F."/>
            <person name="Silar P."/>
            <person name="Natvig D.O."/>
            <person name="Lalanne C."/>
            <person name="Gautier V."/>
            <person name="Ament-Velasquez S.L."/>
            <person name="Kruys A."/>
            <person name="Hutchinson M.I."/>
            <person name="Powell A.J."/>
            <person name="Barry K."/>
            <person name="Miller A.N."/>
            <person name="Grigoriev I.V."/>
            <person name="Debuchy R."/>
            <person name="Gladieux P."/>
            <person name="Hiltunen Thoren M."/>
            <person name="Johannesson H."/>
        </authorList>
    </citation>
    <scope>NUCLEOTIDE SEQUENCE</scope>
    <source>
        <strain evidence="4">CBS 538.74</strain>
    </source>
</reference>
<proteinExistence type="predicted"/>
<keyword evidence="5" id="KW-1185">Reference proteome</keyword>
<gene>
    <name evidence="4" type="ORF">C8A00DRAFT_18263</name>
</gene>